<dbReference type="InterPro" id="IPR011049">
    <property type="entry name" value="Serralysin-like_metalloprot_C"/>
</dbReference>
<dbReference type="InterPro" id="IPR050557">
    <property type="entry name" value="RTX_toxin/Mannuronan_C5-epim"/>
</dbReference>
<dbReference type="GO" id="GO:0005576">
    <property type="term" value="C:extracellular region"/>
    <property type="evidence" value="ECO:0007669"/>
    <property type="project" value="UniProtKB-SubCell"/>
</dbReference>
<evidence type="ECO:0000313" key="4">
    <source>
        <dbReference type="EMBL" id="GGW41282.1"/>
    </source>
</evidence>
<evidence type="ECO:0000256" key="2">
    <source>
        <dbReference type="ARBA" id="ARBA00022525"/>
    </source>
</evidence>
<proteinExistence type="predicted"/>
<dbReference type="SMART" id="SM00539">
    <property type="entry name" value="NIDO"/>
    <property type="match status" value="1"/>
</dbReference>
<gene>
    <name evidence="4" type="ORF">GCM10011452_32050</name>
</gene>
<keyword evidence="5" id="KW-1185">Reference proteome</keyword>
<name>A0A918J1U1_9RHOB</name>
<evidence type="ECO:0000313" key="5">
    <source>
        <dbReference type="Proteomes" id="UP000628984"/>
    </source>
</evidence>
<dbReference type="EMBL" id="BMYQ01000013">
    <property type="protein sequence ID" value="GGW41282.1"/>
    <property type="molecule type" value="Genomic_DNA"/>
</dbReference>
<comment type="caution">
    <text evidence="4">The sequence shown here is derived from an EMBL/GenBank/DDBJ whole genome shotgun (WGS) entry which is preliminary data.</text>
</comment>
<dbReference type="SUPFAM" id="SSF51120">
    <property type="entry name" value="beta-Roll"/>
    <property type="match status" value="2"/>
</dbReference>
<organism evidence="4 5">
    <name type="scientific">Gemmobacter lanyuensis</name>
    <dbReference type="NCBI Taxonomy" id="1054497"/>
    <lineage>
        <taxon>Bacteria</taxon>
        <taxon>Pseudomonadati</taxon>
        <taxon>Pseudomonadota</taxon>
        <taxon>Alphaproteobacteria</taxon>
        <taxon>Rhodobacterales</taxon>
        <taxon>Paracoccaceae</taxon>
        <taxon>Gemmobacter</taxon>
    </lineage>
</organism>
<dbReference type="InterPro" id="IPR001343">
    <property type="entry name" value="Hemolysn_Ca-bd"/>
</dbReference>
<accession>A0A918J1U1</accession>
<dbReference type="PROSITE" id="PS00330">
    <property type="entry name" value="HEMOLYSIN_CALCIUM"/>
    <property type="match status" value="4"/>
</dbReference>
<reference evidence="4" key="1">
    <citation type="journal article" date="2014" name="Int. J. Syst. Evol. Microbiol.">
        <title>Complete genome sequence of Corynebacterium casei LMG S-19264T (=DSM 44701T), isolated from a smear-ripened cheese.</title>
        <authorList>
            <consortium name="US DOE Joint Genome Institute (JGI-PGF)"/>
            <person name="Walter F."/>
            <person name="Albersmeier A."/>
            <person name="Kalinowski J."/>
            <person name="Ruckert C."/>
        </authorList>
    </citation>
    <scope>NUCLEOTIDE SEQUENCE</scope>
    <source>
        <strain evidence="4">KCTC 23714</strain>
    </source>
</reference>
<comment type="subcellular location">
    <subcellularLocation>
        <location evidence="1">Secreted</location>
    </subcellularLocation>
</comment>
<dbReference type="Proteomes" id="UP000628984">
    <property type="component" value="Unassembled WGS sequence"/>
</dbReference>
<sequence>MALTYTPVTGNALLPFGTNVLPRNDDGYSYPAIDITSIFEDGITIGEQTFTSLYLNNNGNITFGNGLSSYTPGVIGGSTGLNIIAPFWADVDTRNDVPNVNDGVFWDFKDVRDSIVFTWNRVGYFSNHIDRLDTFQLELRDRGAGNIEIIFRYSAINWTTGDASGGTGGLGGTVARAGFSLGGLYFELPSSGSQAAMLNLEGSSGNLGVTGVWQFLLENGTPSGFGDEGPNRYIGNGGRNVWFGLAGNDRAEGRALGDALYGDDGNDTLLGETGADRLYGGAGADRLVGGSENDLLNGGAGNDTMNGGLGADRAEFETGPSQAMTVRLNAGTAVGQGTDTLIGIEHVTTGQGDDLIVGNAANNSLIAGAGADRLFGGDGSDRLMGGRGADTLTGGANADRFIFGQGDGTDVVRDFQNGVDRFEITSGAASFAGISVVDAGENVRITFSNVTIIVEDVAHTAIGASDFVFV</sequence>
<dbReference type="RefSeq" id="WP_189634891.1">
    <property type="nucleotide sequence ID" value="NZ_BMYQ01000013.1"/>
</dbReference>
<dbReference type="PANTHER" id="PTHR38340">
    <property type="entry name" value="S-LAYER PROTEIN"/>
    <property type="match status" value="1"/>
</dbReference>
<dbReference type="PRINTS" id="PR00313">
    <property type="entry name" value="CABNDNGRPT"/>
</dbReference>
<dbReference type="GO" id="GO:0005509">
    <property type="term" value="F:calcium ion binding"/>
    <property type="evidence" value="ECO:0007669"/>
    <property type="project" value="InterPro"/>
</dbReference>
<dbReference type="GO" id="GO:0007160">
    <property type="term" value="P:cell-matrix adhesion"/>
    <property type="evidence" value="ECO:0007669"/>
    <property type="project" value="InterPro"/>
</dbReference>
<keyword evidence="2" id="KW-0964">Secreted</keyword>
<dbReference type="PANTHER" id="PTHR38340:SF1">
    <property type="entry name" value="S-LAYER PROTEIN"/>
    <property type="match status" value="1"/>
</dbReference>
<dbReference type="Gene3D" id="2.150.10.10">
    <property type="entry name" value="Serralysin-like metalloprotease, C-terminal"/>
    <property type="match status" value="3"/>
</dbReference>
<protein>
    <recommendedName>
        <fullName evidence="3">NIDO domain-containing protein</fullName>
    </recommendedName>
</protein>
<evidence type="ECO:0000259" key="3">
    <source>
        <dbReference type="SMART" id="SM00539"/>
    </source>
</evidence>
<dbReference type="Pfam" id="PF06119">
    <property type="entry name" value="NIDO"/>
    <property type="match status" value="1"/>
</dbReference>
<dbReference type="InterPro" id="IPR003886">
    <property type="entry name" value="NIDO_dom"/>
</dbReference>
<feature type="domain" description="NIDO" evidence="3">
    <location>
        <begin position="86"/>
        <end position="222"/>
    </location>
</feature>
<evidence type="ECO:0000256" key="1">
    <source>
        <dbReference type="ARBA" id="ARBA00004613"/>
    </source>
</evidence>
<dbReference type="Pfam" id="PF00353">
    <property type="entry name" value="HemolysinCabind"/>
    <property type="match status" value="3"/>
</dbReference>
<dbReference type="AlphaFoldDB" id="A0A918J1U1"/>
<dbReference type="InterPro" id="IPR018511">
    <property type="entry name" value="Hemolysin-typ_Ca-bd_CS"/>
</dbReference>
<reference evidence="4" key="2">
    <citation type="submission" date="2020-09" db="EMBL/GenBank/DDBJ databases">
        <authorList>
            <person name="Sun Q."/>
            <person name="Kim S."/>
        </authorList>
    </citation>
    <scope>NUCLEOTIDE SEQUENCE</scope>
    <source>
        <strain evidence="4">KCTC 23714</strain>
    </source>
</reference>